<protein>
    <submittedName>
        <fullName evidence="1">Uncharacterized protein</fullName>
    </submittedName>
</protein>
<reference evidence="1 2" key="1">
    <citation type="journal article" date="2024" name="Chem. Sci.">
        <title>Discovery of megapolipeptins by genome mining of a Burkholderiales bacteria collection.</title>
        <authorList>
            <person name="Paulo B.S."/>
            <person name="Recchia M.J.J."/>
            <person name="Lee S."/>
            <person name="Fergusson C.H."/>
            <person name="Romanowski S.B."/>
            <person name="Hernandez A."/>
            <person name="Krull N."/>
            <person name="Liu D.Y."/>
            <person name="Cavanagh H."/>
            <person name="Bos A."/>
            <person name="Gray C.A."/>
            <person name="Murphy B.T."/>
            <person name="Linington R.G."/>
            <person name="Eustaquio A.S."/>
        </authorList>
    </citation>
    <scope>NUCLEOTIDE SEQUENCE [LARGE SCALE GENOMIC DNA]</scope>
    <source>
        <strain evidence="1 2">RL16-012-BIC-B</strain>
    </source>
</reference>
<evidence type="ECO:0000313" key="2">
    <source>
        <dbReference type="Proteomes" id="UP001629249"/>
    </source>
</evidence>
<evidence type="ECO:0000313" key="1">
    <source>
        <dbReference type="EMBL" id="MFL9886790.1"/>
    </source>
</evidence>
<name>A0ABW8ZVU3_9BURK</name>
<proteinExistence type="predicted"/>
<comment type="caution">
    <text evidence="1">The sequence shown here is derived from an EMBL/GenBank/DDBJ whole genome shotgun (WGS) entry which is preliminary data.</text>
</comment>
<accession>A0ABW8ZVU3</accession>
<dbReference type="RefSeq" id="WP_408330547.1">
    <property type="nucleotide sequence ID" value="NZ_JAQQFH010000015.1"/>
</dbReference>
<dbReference type="EMBL" id="JAQQFN010000023">
    <property type="protein sequence ID" value="MFL9886790.1"/>
    <property type="molecule type" value="Genomic_DNA"/>
</dbReference>
<dbReference type="Proteomes" id="UP001629249">
    <property type="component" value="Unassembled WGS sequence"/>
</dbReference>
<keyword evidence="2" id="KW-1185">Reference proteome</keyword>
<organism evidence="1 2">
    <name type="scientific">Paraburkholderia agricolaris</name>
    <dbReference type="NCBI Taxonomy" id="2152888"/>
    <lineage>
        <taxon>Bacteria</taxon>
        <taxon>Pseudomonadati</taxon>
        <taxon>Pseudomonadota</taxon>
        <taxon>Betaproteobacteria</taxon>
        <taxon>Burkholderiales</taxon>
        <taxon>Burkholderiaceae</taxon>
        <taxon>Paraburkholderia</taxon>
    </lineage>
</organism>
<sequence>MQGKSFFMSRFISRSGEWQCRYPGLGSAWQNAQSLSGGRQVVAATADANGIRCVFFSSLGSLLDFSASWAELESARTWWHFTIRWNFWLMSDEDTLVALRAAGYDPADRTIASPGTPVNRRCERSFEMFLDHSEALFRRDPGFLMSRADLCDRIQHADAAS</sequence>
<gene>
    <name evidence="1" type="ORF">PQR66_27375</name>
</gene>